<dbReference type="RefSeq" id="WP_330810275.1">
    <property type="nucleotide sequence ID" value="NZ_JAZBJO010000011.1"/>
</dbReference>
<dbReference type="Proteomes" id="UP001354709">
    <property type="component" value="Unassembled WGS sequence"/>
</dbReference>
<organism evidence="3 4">
    <name type="scientific">Streptomyces asiaticus subsp. ignotus</name>
    <dbReference type="NCBI Taxonomy" id="3098222"/>
    <lineage>
        <taxon>Bacteria</taxon>
        <taxon>Bacillati</taxon>
        <taxon>Actinomycetota</taxon>
        <taxon>Actinomycetes</taxon>
        <taxon>Kitasatosporales</taxon>
        <taxon>Streptomycetaceae</taxon>
        <taxon>Streptomyces</taxon>
        <taxon>Streptomyces violaceusniger group</taxon>
    </lineage>
</organism>
<proteinExistence type="predicted"/>
<feature type="compositionally biased region" description="Polar residues" evidence="1">
    <location>
        <begin position="22"/>
        <end position="37"/>
    </location>
</feature>
<evidence type="ECO:0000313" key="3">
    <source>
        <dbReference type="EMBL" id="MEE4594133.1"/>
    </source>
</evidence>
<feature type="chain" id="PRO_5045097976" description="Secreted protein" evidence="2">
    <location>
        <begin position="24"/>
        <end position="186"/>
    </location>
</feature>
<reference evidence="3 4" key="1">
    <citation type="submission" date="2023-11" db="EMBL/GenBank/DDBJ databases">
        <title>30 novel species of actinomycetes from the DSMZ collection.</title>
        <authorList>
            <person name="Nouioui I."/>
        </authorList>
    </citation>
    <scope>NUCLEOTIDE SEQUENCE [LARGE SCALE GENOMIC DNA]</scope>
    <source>
        <strain evidence="3 4">DSM 41524</strain>
    </source>
</reference>
<evidence type="ECO:0000256" key="2">
    <source>
        <dbReference type="SAM" id="SignalP"/>
    </source>
</evidence>
<dbReference type="EMBL" id="JAZBJO010000011">
    <property type="protein sequence ID" value="MEE4594133.1"/>
    <property type="molecule type" value="Genomic_DNA"/>
</dbReference>
<feature type="signal peptide" evidence="2">
    <location>
        <begin position="1"/>
        <end position="23"/>
    </location>
</feature>
<gene>
    <name evidence="3" type="ORF">V2J94_19945</name>
</gene>
<keyword evidence="2" id="KW-0732">Signal</keyword>
<sequence>MRGRLVIAAAALTMALTPGVASATQDGDDQTTGSYSAEATMAQGSEEAKYQGSEANDSASTEATGSHNSESTGSHTSESTGSHNSPSTGPQSSEAAASHGAPRHDEGVPGYEVVTLPNENVPNFQRRTVYCPKGKKVIGGGAEARGNTAILVGSFPTDDARGWIGLGRQTSADNVGISVFAICANV</sequence>
<evidence type="ECO:0000256" key="1">
    <source>
        <dbReference type="SAM" id="MobiDB-lite"/>
    </source>
</evidence>
<evidence type="ECO:0008006" key="5">
    <source>
        <dbReference type="Google" id="ProtNLM"/>
    </source>
</evidence>
<keyword evidence="4" id="KW-1185">Reference proteome</keyword>
<accession>A0ABU7PYG7</accession>
<comment type="caution">
    <text evidence="3">The sequence shown here is derived from an EMBL/GenBank/DDBJ whole genome shotgun (WGS) entry which is preliminary data.</text>
</comment>
<evidence type="ECO:0000313" key="4">
    <source>
        <dbReference type="Proteomes" id="UP001354709"/>
    </source>
</evidence>
<feature type="compositionally biased region" description="Polar residues" evidence="1">
    <location>
        <begin position="86"/>
        <end position="95"/>
    </location>
</feature>
<feature type="region of interest" description="Disordered" evidence="1">
    <location>
        <begin position="19"/>
        <end position="111"/>
    </location>
</feature>
<feature type="compositionally biased region" description="Low complexity" evidence="1">
    <location>
        <begin position="64"/>
        <end position="85"/>
    </location>
</feature>
<protein>
    <recommendedName>
        <fullName evidence="5">Secreted protein</fullName>
    </recommendedName>
</protein>
<feature type="compositionally biased region" description="Polar residues" evidence="1">
    <location>
        <begin position="53"/>
        <end position="63"/>
    </location>
</feature>
<name>A0ABU7PYG7_9ACTN</name>